<accession>R4YY53</accession>
<dbReference type="Proteomes" id="UP000018291">
    <property type="component" value="Unassembled WGS sequence"/>
</dbReference>
<dbReference type="EMBL" id="CANL01000016">
    <property type="protein sequence ID" value="CCM63474.1"/>
    <property type="molecule type" value="Genomic_DNA"/>
</dbReference>
<reference evidence="3 4" key="1">
    <citation type="journal article" date="2013" name="ISME J.">
        <title>Metabolic model for the filamentous 'Candidatus Microthrix parvicella' based on genomic and metagenomic analyses.</title>
        <authorList>
            <person name="Jon McIlroy S."/>
            <person name="Kristiansen R."/>
            <person name="Albertsen M."/>
            <person name="Michael Karst S."/>
            <person name="Rossetti S."/>
            <person name="Lund Nielsen J."/>
            <person name="Tandoi V."/>
            <person name="James Seviour R."/>
            <person name="Nielsen P.H."/>
        </authorList>
    </citation>
    <scope>NUCLEOTIDE SEQUENCE [LARGE SCALE GENOMIC DNA]</scope>
    <source>
        <strain evidence="3 4">RN1</strain>
    </source>
</reference>
<dbReference type="HOGENOM" id="CLU_1966547_0_0_11"/>
<dbReference type="AlphaFoldDB" id="R4YY53"/>
<dbReference type="Gene3D" id="3.40.50.2300">
    <property type="match status" value="1"/>
</dbReference>
<dbReference type="STRING" id="1229780.BN381_230009"/>
<comment type="caution">
    <text evidence="3">The sequence shown here is derived from an EMBL/GenBank/DDBJ whole genome shotgun (WGS) entry which is preliminary data.</text>
</comment>
<dbReference type="GO" id="GO:0000160">
    <property type="term" value="P:phosphorelay signal transduction system"/>
    <property type="evidence" value="ECO:0007669"/>
    <property type="project" value="InterPro"/>
</dbReference>
<keyword evidence="1" id="KW-0597">Phosphoprotein</keyword>
<dbReference type="PROSITE" id="PS50110">
    <property type="entry name" value="RESPONSE_REGULATORY"/>
    <property type="match status" value="1"/>
</dbReference>
<keyword evidence="4" id="KW-1185">Reference proteome</keyword>
<evidence type="ECO:0000313" key="4">
    <source>
        <dbReference type="Proteomes" id="UP000018291"/>
    </source>
</evidence>
<proteinExistence type="predicted"/>
<evidence type="ECO:0000313" key="3">
    <source>
        <dbReference type="EMBL" id="CCM63474.1"/>
    </source>
</evidence>
<feature type="domain" description="Response regulatory" evidence="2">
    <location>
        <begin position="12"/>
        <end position="121"/>
    </location>
</feature>
<dbReference type="SMART" id="SM00448">
    <property type="entry name" value="REC"/>
    <property type="match status" value="1"/>
</dbReference>
<evidence type="ECO:0000259" key="2">
    <source>
        <dbReference type="PROSITE" id="PS50110"/>
    </source>
</evidence>
<feature type="modified residue" description="4-aspartylphosphate" evidence="1">
    <location>
        <position position="61"/>
    </location>
</feature>
<sequence length="127" mass="13458">MTPQAPPANLTRILLIEPDASLAAALTLFLEASGHQVDVADTTFVDGEQRATAGYDAIVLDADELSEPAAAFMAASPIPVVVCTRSTEPAVHEQFWSFGARTVLLKPFPMEELGSAIFVALMVGSDR</sequence>
<protein>
    <recommendedName>
        <fullName evidence="2">Response regulatory domain-containing protein</fullName>
    </recommendedName>
</protein>
<dbReference type="RefSeq" id="WP_012226095.1">
    <property type="nucleotide sequence ID" value="NZ_HG422565.1"/>
</dbReference>
<dbReference type="SUPFAM" id="SSF52172">
    <property type="entry name" value="CheY-like"/>
    <property type="match status" value="1"/>
</dbReference>
<evidence type="ECO:0000256" key="1">
    <source>
        <dbReference type="PROSITE-ProRule" id="PRU00169"/>
    </source>
</evidence>
<organism evidence="3 4">
    <name type="scientific">Candidatus Neomicrothrix parvicella RN1</name>
    <dbReference type="NCBI Taxonomy" id="1229780"/>
    <lineage>
        <taxon>Bacteria</taxon>
        <taxon>Bacillati</taxon>
        <taxon>Actinomycetota</taxon>
        <taxon>Acidimicrobiia</taxon>
        <taxon>Acidimicrobiales</taxon>
        <taxon>Microthrixaceae</taxon>
        <taxon>Candidatus Neomicrothrix</taxon>
    </lineage>
</organism>
<dbReference type="CDD" id="cd00156">
    <property type="entry name" value="REC"/>
    <property type="match status" value="1"/>
</dbReference>
<name>R4YY53_9ACTN</name>
<dbReference type="InterPro" id="IPR001789">
    <property type="entry name" value="Sig_transdc_resp-reg_receiver"/>
</dbReference>
<dbReference type="InterPro" id="IPR011006">
    <property type="entry name" value="CheY-like_superfamily"/>
</dbReference>
<gene>
    <name evidence="3" type="ORF">BN381_230009</name>
</gene>